<sequence length="230" mass="24899">MSSRELILGRVRRALADVRADERGDERGDERRDDAPYERAVERGYLREHGGRSVAETVELLAENLADYRALVHRTDADGLAEVVAGLLRAHGSATVLVPSGLREEWLSAATDVTRVPDRGESTAHELDRVDSVVTGCALAIAETGTLVLDGSPDQGRRRITLVPDHHICVVRVPEQVVSSVPQALELLDPTRPLTWISGPSATSDIELDRVEGVHGPRTLEVVLVTGSGD</sequence>
<dbReference type="InterPro" id="IPR037171">
    <property type="entry name" value="NagB/RpiA_transferase-like"/>
</dbReference>
<dbReference type="RefSeq" id="WP_152173156.1">
    <property type="nucleotide sequence ID" value="NZ_CP045096.1"/>
</dbReference>
<dbReference type="InterPro" id="IPR024185">
    <property type="entry name" value="FTHF_cligase-like_sf"/>
</dbReference>
<organism evidence="2 3">
    <name type="scientific">Streptomyces phaeolivaceus</name>
    <dbReference type="NCBI Taxonomy" id="2653200"/>
    <lineage>
        <taxon>Bacteria</taxon>
        <taxon>Bacillati</taxon>
        <taxon>Actinomycetota</taxon>
        <taxon>Actinomycetes</taxon>
        <taxon>Kitasatosporales</taxon>
        <taxon>Streptomycetaceae</taxon>
        <taxon>Streptomyces</taxon>
    </lineage>
</organism>
<proteinExistence type="predicted"/>
<evidence type="ECO:0000259" key="1">
    <source>
        <dbReference type="Pfam" id="PF02589"/>
    </source>
</evidence>
<feature type="domain" description="LUD" evidence="1">
    <location>
        <begin position="104"/>
        <end position="225"/>
    </location>
</feature>
<evidence type="ECO:0000313" key="2">
    <source>
        <dbReference type="EMBL" id="QFR01832.1"/>
    </source>
</evidence>
<dbReference type="InterPro" id="IPR003741">
    <property type="entry name" value="LUD_dom"/>
</dbReference>
<dbReference type="KEGG" id="sphv:F9278_43000"/>
<evidence type="ECO:0000313" key="3">
    <source>
        <dbReference type="Proteomes" id="UP000327294"/>
    </source>
</evidence>
<name>A0A5P8KFA8_9ACTN</name>
<dbReference type="PANTHER" id="PTHR43682:SF1">
    <property type="entry name" value="LACTATE UTILIZATION PROTEIN C"/>
    <property type="match status" value="1"/>
</dbReference>
<reference evidence="2 3" key="1">
    <citation type="submission" date="2019-10" db="EMBL/GenBank/DDBJ databases">
        <title>Streptomyces sp. strain GY16 isolated from leaves of Broussonetia papyrifera.</title>
        <authorList>
            <person name="Mo P."/>
        </authorList>
    </citation>
    <scope>NUCLEOTIDE SEQUENCE [LARGE SCALE GENOMIC DNA]</scope>
    <source>
        <strain evidence="2 3">GY16</strain>
    </source>
</reference>
<dbReference type="SUPFAM" id="SSF100950">
    <property type="entry name" value="NagB/RpiA/CoA transferase-like"/>
    <property type="match status" value="1"/>
</dbReference>
<dbReference type="Pfam" id="PF02589">
    <property type="entry name" value="LUD_dom"/>
    <property type="match status" value="1"/>
</dbReference>
<dbReference type="Proteomes" id="UP000327294">
    <property type="component" value="Chromosome"/>
</dbReference>
<dbReference type="EMBL" id="CP045096">
    <property type="protein sequence ID" value="QFR01832.1"/>
    <property type="molecule type" value="Genomic_DNA"/>
</dbReference>
<dbReference type="Gene3D" id="3.40.50.10420">
    <property type="entry name" value="NagB/RpiA/CoA transferase-like"/>
    <property type="match status" value="1"/>
</dbReference>
<gene>
    <name evidence="2" type="ORF">F9278_43000</name>
</gene>
<accession>A0A5P8KFA8</accession>
<dbReference type="AlphaFoldDB" id="A0A5P8KFA8"/>
<dbReference type="PANTHER" id="PTHR43682">
    <property type="entry name" value="LACTATE UTILIZATION PROTEIN C"/>
    <property type="match status" value="1"/>
</dbReference>
<protein>
    <submittedName>
        <fullName evidence="2">Lactate utilization protein C</fullName>
    </submittedName>
</protein>
<keyword evidence="3" id="KW-1185">Reference proteome</keyword>